<feature type="domain" description="Reverse transcriptase" evidence="2">
    <location>
        <begin position="285"/>
        <end position="480"/>
    </location>
</feature>
<accession>A0ABQ9HFA4</accession>
<reference evidence="3 4" key="1">
    <citation type="submission" date="2023-02" db="EMBL/GenBank/DDBJ databases">
        <title>LHISI_Scaffold_Assembly.</title>
        <authorList>
            <person name="Stuart O.P."/>
            <person name="Cleave R."/>
            <person name="Magrath M.J.L."/>
            <person name="Mikheyev A.S."/>
        </authorList>
    </citation>
    <scope>NUCLEOTIDE SEQUENCE [LARGE SCALE GENOMIC DNA]</scope>
    <source>
        <strain evidence="3">Daus_M_001</strain>
        <tissue evidence="3">Leg muscle</tissue>
    </source>
</reference>
<protein>
    <recommendedName>
        <fullName evidence="2">Reverse transcriptase domain-containing protein</fullName>
    </recommendedName>
</protein>
<comment type="caution">
    <text evidence="3">The sequence shown here is derived from an EMBL/GenBank/DDBJ whole genome shotgun (WGS) entry which is preliminary data.</text>
</comment>
<dbReference type="EMBL" id="JARBHB010000005">
    <property type="protein sequence ID" value="KAJ8882922.1"/>
    <property type="molecule type" value="Genomic_DNA"/>
</dbReference>
<organism evidence="3 4">
    <name type="scientific">Dryococelus australis</name>
    <dbReference type="NCBI Taxonomy" id="614101"/>
    <lineage>
        <taxon>Eukaryota</taxon>
        <taxon>Metazoa</taxon>
        <taxon>Ecdysozoa</taxon>
        <taxon>Arthropoda</taxon>
        <taxon>Hexapoda</taxon>
        <taxon>Insecta</taxon>
        <taxon>Pterygota</taxon>
        <taxon>Neoptera</taxon>
        <taxon>Polyneoptera</taxon>
        <taxon>Phasmatodea</taxon>
        <taxon>Verophasmatodea</taxon>
        <taxon>Anareolatae</taxon>
        <taxon>Phasmatidae</taxon>
        <taxon>Eurycanthinae</taxon>
        <taxon>Dryococelus</taxon>
    </lineage>
</organism>
<proteinExistence type="predicted"/>
<evidence type="ECO:0000256" key="1">
    <source>
        <dbReference type="SAM" id="MobiDB-lite"/>
    </source>
</evidence>
<dbReference type="InterPro" id="IPR000477">
    <property type="entry name" value="RT_dom"/>
</dbReference>
<dbReference type="Proteomes" id="UP001159363">
    <property type="component" value="Chromosome 4"/>
</dbReference>
<evidence type="ECO:0000313" key="3">
    <source>
        <dbReference type="EMBL" id="KAJ8882922.1"/>
    </source>
</evidence>
<evidence type="ECO:0000313" key="4">
    <source>
        <dbReference type="Proteomes" id="UP001159363"/>
    </source>
</evidence>
<dbReference type="PANTHER" id="PTHR19446">
    <property type="entry name" value="REVERSE TRANSCRIPTASES"/>
    <property type="match status" value="1"/>
</dbReference>
<keyword evidence="4" id="KW-1185">Reference proteome</keyword>
<evidence type="ECO:0000259" key="2">
    <source>
        <dbReference type="Pfam" id="PF00078"/>
    </source>
</evidence>
<sequence length="601" mass="68948">MVPFVSSRYTFTTKAREQFTIVAVSEMLLALTHDSRKRTVYSHRSSSLEQAPQRGTNTDEERTIEQFIMARDLYISNTAGLMATYVSPDHDTDTYTDVTLAPAKAQGKDPQMRAEKITAAIQCNCDQVLKKASTQTPENNWRDKELESTRISVRQLRRKIKRGRRPQEKQCLAEKYKAERKQYFGEVRIRKAESWKKIIEVHGTISNTIMAMLSLLLPDDTEDGEKAKHLVKRRRMITPPETEDAAKFSGQESDGIIKELKMKKSSGYDNITAEILKMLYARIRTVLLQTYNKLLRAGRLPNHIEGVSSKQYGFRRGKSTELVVFDMVAKVRATDFSYDMRILLNIAGVFGNAWRLEILWQLKRRNCSANVYKVMVDYLRGRSCVYLTRHTQDERTLNKGCPQGSWLGPLHWNLVFDSLPEQELPNSCCVYGYNDNGFILLTANSRKQLEEKSEFIMSGIQEWSVSMKMKFSIEKTVCMMLKGNLRRRWPTVRFHGRPLGFVSEYNGCQNRMGVMLDNGLTFVEDSVYHVLYECGEVEDLRITELRQLVDYVAMVIWTDDSRSPGSQSSTSAKGLPGYMRIVPVNNVGSLNETEADKLKIN</sequence>
<gene>
    <name evidence="3" type="ORF">PR048_014761</name>
</gene>
<feature type="region of interest" description="Disordered" evidence="1">
    <location>
        <begin position="40"/>
        <end position="60"/>
    </location>
</feature>
<feature type="compositionally biased region" description="Polar residues" evidence="1">
    <location>
        <begin position="42"/>
        <end position="56"/>
    </location>
</feature>
<name>A0ABQ9HFA4_9NEOP</name>
<dbReference type="Pfam" id="PF00078">
    <property type="entry name" value="RVT_1"/>
    <property type="match status" value="1"/>
</dbReference>